<dbReference type="Proteomes" id="UP000530850">
    <property type="component" value="Unassembled WGS sequence"/>
</dbReference>
<name>A0A7W5GPC4_9ACTN</name>
<dbReference type="PANTHER" id="PTHR43585">
    <property type="entry name" value="FUMIPYRROLE BIOSYNTHESIS PROTEIN C"/>
    <property type="match status" value="1"/>
</dbReference>
<gene>
    <name evidence="6" type="ORF">FHR31_001037</name>
</gene>
<evidence type="ECO:0000313" key="6">
    <source>
        <dbReference type="EMBL" id="MBB3171225.1"/>
    </source>
</evidence>
<dbReference type="SUPFAM" id="SSF52440">
    <property type="entry name" value="PreATP-grasp domain"/>
    <property type="match status" value="1"/>
</dbReference>
<dbReference type="Gene3D" id="3.30.1490.20">
    <property type="entry name" value="ATP-grasp fold, A domain"/>
    <property type="match status" value="1"/>
</dbReference>
<accession>A0A7W5GPC4</accession>
<evidence type="ECO:0000256" key="2">
    <source>
        <dbReference type="ARBA" id="ARBA00022741"/>
    </source>
</evidence>
<evidence type="ECO:0000256" key="1">
    <source>
        <dbReference type="ARBA" id="ARBA00022598"/>
    </source>
</evidence>
<dbReference type="GeneID" id="93357304"/>
<protein>
    <submittedName>
        <fullName evidence="6">Biotin carboxylase</fullName>
    </submittedName>
</protein>
<dbReference type="PANTHER" id="PTHR43585:SF2">
    <property type="entry name" value="ATP-GRASP ENZYME FSQD"/>
    <property type="match status" value="1"/>
</dbReference>
<dbReference type="InterPro" id="IPR040570">
    <property type="entry name" value="LAL_C2"/>
</dbReference>
<dbReference type="InterPro" id="IPR013815">
    <property type="entry name" value="ATP_grasp_subdomain_1"/>
</dbReference>
<evidence type="ECO:0000256" key="4">
    <source>
        <dbReference type="PROSITE-ProRule" id="PRU00409"/>
    </source>
</evidence>
<keyword evidence="3 4" id="KW-0067">ATP-binding</keyword>
<proteinExistence type="predicted"/>
<keyword evidence="2 4" id="KW-0547">Nucleotide-binding</keyword>
<dbReference type="SUPFAM" id="SSF56059">
    <property type="entry name" value="Glutathione synthetase ATP-binding domain-like"/>
    <property type="match status" value="1"/>
</dbReference>
<reference evidence="6 7" key="1">
    <citation type="submission" date="2020-08" db="EMBL/GenBank/DDBJ databases">
        <title>Sequencing the genomes of 1000 actinobacteria strains.</title>
        <authorList>
            <person name="Klenk H.-P."/>
        </authorList>
    </citation>
    <scope>NUCLEOTIDE SEQUENCE [LARGE SCALE GENOMIC DNA]</scope>
    <source>
        <strain evidence="6 7">DSM 22242</strain>
    </source>
</reference>
<evidence type="ECO:0000313" key="7">
    <source>
        <dbReference type="Proteomes" id="UP000530850"/>
    </source>
</evidence>
<dbReference type="EMBL" id="JACHYA010000002">
    <property type="protein sequence ID" value="MBB3171225.1"/>
    <property type="molecule type" value="Genomic_DNA"/>
</dbReference>
<dbReference type="AlphaFoldDB" id="A0A7W5GPC4"/>
<dbReference type="Pfam" id="PF18603">
    <property type="entry name" value="LAL_C2"/>
    <property type="match status" value="1"/>
</dbReference>
<evidence type="ECO:0000256" key="3">
    <source>
        <dbReference type="ARBA" id="ARBA00022840"/>
    </source>
</evidence>
<keyword evidence="1" id="KW-0436">Ligase</keyword>
<dbReference type="GO" id="GO:0005524">
    <property type="term" value="F:ATP binding"/>
    <property type="evidence" value="ECO:0007669"/>
    <property type="project" value="UniProtKB-UniRule"/>
</dbReference>
<organism evidence="6 7">
    <name type="scientific">Parvibacter caecicola</name>
    <dbReference type="NCBI Taxonomy" id="747645"/>
    <lineage>
        <taxon>Bacteria</taxon>
        <taxon>Bacillati</taxon>
        <taxon>Actinomycetota</taxon>
        <taxon>Coriobacteriia</taxon>
        <taxon>Coriobacteriales</taxon>
        <taxon>Coriobacteriaceae</taxon>
        <taxon>Parvibacter</taxon>
    </lineage>
</organism>
<dbReference type="InterPro" id="IPR052032">
    <property type="entry name" value="ATP-dep_AA_Ligase"/>
</dbReference>
<evidence type="ECO:0000259" key="5">
    <source>
        <dbReference type="PROSITE" id="PS50975"/>
    </source>
</evidence>
<dbReference type="GO" id="GO:0046872">
    <property type="term" value="F:metal ion binding"/>
    <property type="evidence" value="ECO:0007669"/>
    <property type="project" value="InterPro"/>
</dbReference>
<dbReference type="SMART" id="SM01209">
    <property type="entry name" value="GARS_A"/>
    <property type="match status" value="1"/>
</dbReference>
<dbReference type="PROSITE" id="PS50975">
    <property type="entry name" value="ATP_GRASP"/>
    <property type="match status" value="1"/>
</dbReference>
<dbReference type="GO" id="GO:0016874">
    <property type="term" value="F:ligase activity"/>
    <property type="evidence" value="ECO:0007669"/>
    <property type="project" value="UniProtKB-KW"/>
</dbReference>
<dbReference type="Gene3D" id="3.30.470.20">
    <property type="entry name" value="ATP-grasp fold, B domain"/>
    <property type="match status" value="1"/>
</dbReference>
<comment type="caution">
    <text evidence="6">The sequence shown here is derived from an EMBL/GenBank/DDBJ whole genome shotgun (WGS) entry which is preliminary data.</text>
</comment>
<dbReference type="RefSeq" id="WP_123185995.1">
    <property type="nucleotide sequence ID" value="NZ_JACHYA010000002.1"/>
</dbReference>
<feature type="domain" description="ATP-grasp" evidence="5">
    <location>
        <begin position="107"/>
        <end position="299"/>
    </location>
</feature>
<dbReference type="InterPro" id="IPR016185">
    <property type="entry name" value="PreATP-grasp_dom_sf"/>
</dbReference>
<dbReference type="InterPro" id="IPR011761">
    <property type="entry name" value="ATP-grasp"/>
</dbReference>
<dbReference type="Gene3D" id="3.40.50.20">
    <property type="match status" value="1"/>
</dbReference>
<sequence length="393" mass="41845">MKKIMILGASEFQIPLVVQAKKMGIRTCVVDCRSTAPAVEYADDYFQCSLKDLSQIVSFAKGYLPDGATAGASDVAVPAAAEVCAALGLPGLDKEAARRATDKYEMALAFEEAGIPHPRFVRLSSLEALGKLPRMDYPVISKPVDMSSSKGIRVAHSEKELLDAVTGSMRASDSGEILLEEYMMGPEVSVEVLVLEGCPMVLQVTDKVTSGSPNFVEVGHSQPSVLPPETIEEIGRVACAAALAMGIMNGFAHAEIIVTDAGPKMVEIGARMGGDGIQQYLISLSTGLNLQEIAIRLAFGERVVLPVIYGGTYSAIRFIPSVPGRVVSIEGFDAAAKIDGVALARAMCSVGDEFGESQDNSCRFGYVVARGESRDEAVQCCEEALRKIEVRVE</sequence>
<dbReference type="Pfam" id="PF13535">
    <property type="entry name" value="ATP-grasp_4"/>
    <property type="match status" value="1"/>
</dbReference>